<evidence type="ECO:0000256" key="5">
    <source>
        <dbReference type="SAM" id="Phobius"/>
    </source>
</evidence>
<feature type="transmembrane region" description="Helical" evidence="5">
    <location>
        <begin position="208"/>
        <end position="234"/>
    </location>
</feature>
<evidence type="ECO:0000256" key="4">
    <source>
        <dbReference type="ARBA" id="ARBA00023136"/>
    </source>
</evidence>
<keyword evidence="3 5" id="KW-1133">Transmembrane helix</keyword>
<dbReference type="PANTHER" id="PTHR43077:SF10">
    <property type="entry name" value="TRANSPORT PERMEASE PROTEIN"/>
    <property type="match status" value="1"/>
</dbReference>
<organism evidence="7 8">
    <name type="scientific">Anaeromicropila herbilytica</name>
    <dbReference type="NCBI Taxonomy" id="2785025"/>
    <lineage>
        <taxon>Bacteria</taxon>
        <taxon>Bacillati</taxon>
        <taxon>Bacillota</taxon>
        <taxon>Clostridia</taxon>
        <taxon>Lachnospirales</taxon>
        <taxon>Lachnospiraceae</taxon>
        <taxon>Anaeromicropila</taxon>
    </lineage>
</organism>
<evidence type="ECO:0000259" key="6">
    <source>
        <dbReference type="Pfam" id="PF12698"/>
    </source>
</evidence>
<keyword evidence="8" id="KW-1185">Reference proteome</keyword>
<evidence type="ECO:0000313" key="8">
    <source>
        <dbReference type="Proteomes" id="UP000595897"/>
    </source>
</evidence>
<dbReference type="EMBL" id="AP024169">
    <property type="protein sequence ID" value="BCN31037.1"/>
    <property type="molecule type" value="Genomic_DNA"/>
</dbReference>
<dbReference type="KEGG" id="ahb:bsdtb5_23320"/>
<name>A0A7R7EM50_9FIRM</name>
<feature type="transmembrane region" description="Helical" evidence="5">
    <location>
        <begin position="17"/>
        <end position="36"/>
    </location>
</feature>
<accession>A0A7R7EM50</accession>
<feature type="transmembrane region" description="Helical" evidence="5">
    <location>
        <begin position="246"/>
        <end position="265"/>
    </location>
</feature>
<evidence type="ECO:0000256" key="3">
    <source>
        <dbReference type="ARBA" id="ARBA00022989"/>
    </source>
</evidence>
<evidence type="ECO:0000256" key="1">
    <source>
        <dbReference type="ARBA" id="ARBA00004141"/>
    </source>
</evidence>
<proteinExistence type="predicted"/>
<dbReference type="Proteomes" id="UP000595897">
    <property type="component" value="Chromosome"/>
</dbReference>
<sequence>MLEVLNNDWKRLLEEKMYLCVSIALTICSIVAAIVLTNTMQTKGNIAMVVTDQSANTSLSKKFSSSPYFHVSKMKKAPLESDMVQNRYDAIVTMKEDGSYNIKTIKSDDMKKMIVGALNNPDSYVPSNDKDREIGTNIMGYMMMFVLIQGLFYARFFAKDKEEHIIKRVVTSPIAFRKYLFGHATFILGMIFAPTFAVILIAKILGVAIGFSLLTYALLIAVLSILATAFALFLNSFFCVADTANMIGTATITLTTILAGSFYSFTKKESVLDKLVHLLPQKDFINYVNALEKGHLSRNIELQFIYVLVISAIFFLIAVMKTKRDYVYR</sequence>
<evidence type="ECO:0000256" key="2">
    <source>
        <dbReference type="ARBA" id="ARBA00022692"/>
    </source>
</evidence>
<dbReference type="GO" id="GO:0140359">
    <property type="term" value="F:ABC-type transporter activity"/>
    <property type="evidence" value="ECO:0007669"/>
    <property type="project" value="InterPro"/>
</dbReference>
<feature type="domain" description="ABC-2 type transporter transmembrane" evidence="6">
    <location>
        <begin position="18"/>
        <end position="319"/>
    </location>
</feature>
<feature type="transmembrane region" description="Helical" evidence="5">
    <location>
        <begin position="179"/>
        <end position="202"/>
    </location>
</feature>
<feature type="transmembrane region" description="Helical" evidence="5">
    <location>
        <begin position="138"/>
        <end position="158"/>
    </location>
</feature>
<dbReference type="InterPro" id="IPR013525">
    <property type="entry name" value="ABC2_TM"/>
</dbReference>
<dbReference type="PANTHER" id="PTHR43077">
    <property type="entry name" value="TRANSPORT PERMEASE YVFS-RELATED"/>
    <property type="match status" value="1"/>
</dbReference>
<dbReference type="GO" id="GO:0016020">
    <property type="term" value="C:membrane"/>
    <property type="evidence" value="ECO:0007669"/>
    <property type="project" value="UniProtKB-SubCell"/>
</dbReference>
<keyword evidence="2 5" id="KW-0812">Transmembrane</keyword>
<dbReference type="Pfam" id="PF12698">
    <property type="entry name" value="ABC2_membrane_3"/>
    <property type="match status" value="1"/>
</dbReference>
<keyword evidence="4 5" id="KW-0472">Membrane</keyword>
<comment type="subcellular location">
    <subcellularLocation>
        <location evidence="1">Membrane</location>
        <topology evidence="1">Multi-pass membrane protein</topology>
    </subcellularLocation>
</comment>
<reference evidence="7 8" key="1">
    <citation type="submission" date="2020-11" db="EMBL/GenBank/DDBJ databases">
        <title>Draft genome sequencing of a Lachnospiraceae strain isolated from anoxic soil subjected to BSD treatment.</title>
        <authorList>
            <person name="Uek A."/>
            <person name="Tonouchi A."/>
        </authorList>
    </citation>
    <scope>NUCLEOTIDE SEQUENCE [LARGE SCALE GENOMIC DNA]</scope>
    <source>
        <strain evidence="7 8">TB5</strain>
    </source>
</reference>
<evidence type="ECO:0000313" key="7">
    <source>
        <dbReference type="EMBL" id="BCN31037.1"/>
    </source>
</evidence>
<dbReference type="RefSeq" id="WP_271712185.1">
    <property type="nucleotide sequence ID" value="NZ_AP024169.1"/>
</dbReference>
<dbReference type="AlphaFoldDB" id="A0A7R7EM50"/>
<protein>
    <submittedName>
        <fullName evidence="7">Permease</fullName>
    </submittedName>
</protein>
<dbReference type="InterPro" id="IPR051328">
    <property type="entry name" value="T7SS_ABC-Transporter"/>
</dbReference>
<feature type="transmembrane region" description="Helical" evidence="5">
    <location>
        <begin position="303"/>
        <end position="320"/>
    </location>
</feature>
<gene>
    <name evidence="7" type="ORF">bsdtb5_23320</name>
</gene>